<dbReference type="STRING" id="1231657.A0A1Y1YND3"/>
<dbReference type="InterPro" id="IPR013087">
    <property type="entry name" value="Znf_C2H2_type"/>
</dbReference>
<feature type="DNA-binding region" description="Homeobox" evidence="1">
    <location>
        <begin position="121"/>
        <end position="180"/>
    </location>
</feature>
<dbReference type="PROSITE" id="PS00028">
    <property type="entry name" value="ZINC_FINGER_C2H2_1"/>
    <property type="match status" value="1"/>
</dbReference>
<keyword evidence="1 2" id="KW-0371">Homeobox</keyword>
<dbReference type="GO" id="GO:0003677">
    <property type="term" value="F:DNA binding"/>
    <property type="evidence" value="ECO:0007669"/>
    <property type="project" value="UniProtKB-UniRule"/>
</dbReference>
<comment type="subcellular location">
    <subcellularLocation>
        <location evidence="1 2">Nucleus</location>
    </subcellularLocation>
</comment>
<accession>A0A1Y1YND3</accession>
<keyword evidence="6" id="KW-1185">Reference proteome</keyword>
<evidence type="ECO:0000256" key="3">
    <source>
        <dbReference type="SAM" id="MobiDB-lite"/>
    </source>
</evidence>
<evidence type="ECO:0000259" key="4">
    <source>
        <dbReference type="PROSITE" id="PS50071"/>
    </source>
</evidence>
<protein>
    <recommendedName>
        <fullName evidence="4">Homeobox domain-containing protein</fullName>
    </recommendedName>
</protein>
<comment type="caution">
    <text evidence="5">The sequence shown here is derived from an EMBL/GenBank/DDBJ whole genome shotgun (WGS) entry which is preliminary data.</text>
</comment>
<gene>
    <name evidence="5" type="ORF">BCR34DRAFT_576568</name>
</gene>
<feature type="region of interest" description="Disordered" evidence="3">
    <location>
        <begin position="192"/>
        <end position="221"/>
    </location>
</feature>
<name>A0A1Y1YND3_9PLEO</name>
<dbReference type="Pfam" id="PF00046">
    <property type="entry name" value="Homeodomain"/>
    <property type="match status" value="1"/>
</dbReference>
<dbReference type="EMBL" id="MCFA01000197">
    <property type="protein sequence ID" value="ORX99488.1"/>
    <property type="molecule type" value="Genomic_DNA"/>
</dbReference>
<keyword evidence="1 2" id="KW-0539">Nucleus</keyword>
<keyword evidence="1 2" id="KW-0238">DNA-binding</keyword>
<dbReference type="InterPro" id="IPR009057">
    <property type="entry name" value="Homeodomain-like_sf"/>
</dbReference>
<feature type="compositionally biased region" description="Low complexity" evidence="3">
    <location>
        <begin position="307"/>
        <end position="336"/>
    </location>
</feature>
<feature type="compositionally biased region" description="Basic residues" evidence="3">
    <location>
        <begin position="337"/>
        <end position="346"/>
    </location>
</feature>
<dbReference type="Gene3D" id="1.10.10.60">
    <property type="entry name" value="Homeodomain-like"/>
    <property type="match status" value="1"/>
</dbReference>
<evidence type="ECO:0000313" key="6">
    <source>
        <dbReference type="Proteomes" id="UP000193144"/>
    </source>
</evidence>
<sequence length="848" mass="95038">MMATPATTEDLPWESSDYATLFNNNDWEIPWNELDPENIGDMSIKDSFENALLGLEGMDYLPAEGPLPDDLSLGDFMPAHATTTQKDSMAVHLQSFPNARSPIAPDIANWEDNVGATTRKPRGPQPRLPNSAKAIFEAYFANNPYPTRKEYELMAKEANVEIKRIRTWFSNARARRLDDGTSTHSIHYQFASANPSMAQEDNWAREPEQPERSLRAPLSKESLERLALETQPSEKPPLETWMDMCLPKDIVPTAGESRQVSMSAADPRPTFNDSPPQNPSRPNSLGPPRAGLKRRVSFSGGPASIKSARTSMSGSAGSAASRWTSSSRGSHNSSRSRGPRRGRRLILRGPQVPLSRSRRRQRSTSRSSVGSVKGPNECQSPWFCTFCGHKMKSRYEWIRHEESVHVPRATWVCCSVELSPAHIVSNSGRGESDCVFGIAGNNCPCPSEIPLSKLYHRWYSCIHKPEEERTFFRRDQFIRHLHNYHLAKQKHPDPDLGCMKGSNFGCAALVDLFHRPIRHIPHSANELTCGFCGQRCLDWESRIAHVALHFTNPSPDIAWNFSDWWSDRLQQQPVRNSPFNLTGVDCCLYCGRVVGSSNTLPHASCRTWSCRYLTSIESIMLKYKPTNENGRFLTPKGYRSYRSCDQRVFATREDFVLHLQQCHGATMPSAFMPGAFWEFLVLDHAFSKTHEPMYGDSIYALNAGLPEWNPERARASKPDPVPITFADPLGPQNGLLPDPSSTGVASPRTRNHSPRFFRALVSTSPALYYLKHRKGSPKVDLEKFGVVELSHGHVGALTMVTTLLGMACLPRVPWPPSVEMREETGLIEFGLKEEANLDDDSVSSSLSF</sequence>
<dbReference type="OrthoDB" id="3501850at2759"/>
<evidence type="ECO:0000256" key="2">
    <source>
        <dbReference type="RuleBase" id="RU000682"/>
    </source>
</evidence>
<feature type="domain" description="Homeobox" evidence="4">
    <location>
        <begin position="119"/>
        <end position="179"/>
    </location>
</feature>
<evidence type="ECO:0000256" key="1">
    <source>
        <dbReference type="PROSITE-ProRule" id="PRU00108"/>
    </source>
</evidence>
<dbReference type="CDD" id="cd00086">
    <property type="entry name" value="homeodomain"/>
    <property type="match status" value="1"/>
</dbReference>
<dbReference type="SMART" id="SM00355">
    <property type="entry name" value="ZnF_C2H2"/>
    <property type="match status" value="4"/>
</dbReference>
<feature type="compositionally biased region" description="Polar residues" evidence="3">
    <location>
        <begin position="271"/>
        <end position="283"/>
    </location>
</feature>
<dbReference type="GO" id="GO:0005634">
    <property type="term" value="C:nucleus"/>
    <property type="evidence" value="ECO:0007669"/>
    <property type="project" value="UniProtKB-SubCell"/>
</dbReference>
<feature type="compositionally biased region" description="Basic and acidic residues" evidence="3">
    <location>
        <begin position="202"/>
        <end position="214"/>
    </location>
</feature>
<dbReference type="Proteomes" id="UP000193144">
    <property type="component" value="Unassembled WGS sequence"/>
</dbReference>
<dbReference type="AlphaFoldDB" id="A0A1Y1YND3"/>
<dbReference type="SMART" id="SM00389">
    <property type="entry name" value="HOX"/>
    <property type="match status" value="1"/>
</dbReference>
<evidence type="ECO:0000313" key="5">
    <source>
        <dbReference type="EMBL" id="ORX99488.1"/>
    </source>
</evidence>
<proteinExistence type="predicted"/>
<dbReference type="InterPro" id="IPR001356">
    <property type="entry name" value="HD"/>
</dbReference>
<organism evidence="5 6">
    <name type="scientific">Clohesyomyces aquaticus</name>
    <dbReference type="NCBI Taxonomy" id="1231657"/>
    <lineage>
        <taxon>Eukaryota</taxon>
        <taxon>Fungi</taxon>
        <taxon>Dikarya</taxon>
        <taxon>Ascomycota</taxon>
        <taxon>Pezizomycotina</taxon>
        <taxon>Dothideomycetes</taxon>
        <taxon>Pleosporomycetidae</taxon>
        <taxon>Pleosporales</taxon>
        <taxon>Lindgomycetaceae</taxon>
        <taxon>Clohesyomyces</taxon>
    </lineage>
</organism>
<reference evidence="5 6" key="1">
    <citation type="submission" date="2016-07" db="EMBL/GenBank/DDBJ databases">
        <title>Pervasive Adenine N6-methylation of Active Genes in Fungi.</title>
        <authorList>
            <consortium name="DOE Joint Genome Institute"/>
            <person name="Mondo S.J."/>
            <person name="Dannebaum R.O."/>
            <person name="Kuo R.C."/>
            <person name="Labutti K."/>
            <person name="Haridas S."/>
            <person name="Kuo A."/>
            <person name="Salamov A."/>
            <person name="Ahrendt S.R."/>
            <person name="Lipzen A."/>
            <person name="Sullivan W."/>
            <person name="Andreopoulos W.B."/>
            <person name="Clum A."/>
            <person name="Lindquist E."/>
            <person name="Daum C."/>
            <person name="Ramamoorthy G.K."/>
            <person name="Gryganskyi A."/>
            <person name="Culley D."/>
            <person name="Magnuson J.K."/>
            <person name="James T.Y."/>
            <person name="O'Malley M.A."/>
            <person name="Stajich J.E."/>
            <person name="Spatafora J.W."/>
            <person name="Visel A."/>
            <person name="Grigoriev I.V."/>
        </authorList>
    </citation>
    <scope>NUCLEOTIDE SEQUENCE [LARGE SCALE GENOMIC DNA]</scope>
    <source>
        <strain evidence="5 6">CBS 115471</strain>
    </source>
</reference>
<dbReference type="SUPFAM" id="SSF46689">
    <property type="entry name" value="Homeodomain-like"/>
    <property type="match status" value="1"/>
</dbReference>
<dbReference type="PROSITE" id="PS50071">
    <property type="entry name" value="HOMEOBOX_2"/>
    <property type="match status" value="1"/>
</dbReference>
<feature type="region of interest" description="Disordered" evidence="3">
    <location>
        <begin position="256"/>
        <end position="375"/>
    </location>
</feature>